<evidence type="ECO:0000313" key="1">
    <source>
        <dbReference type="EMBL" id="AOX02760.1"/>
    </source>
</evidence>
<dbReference type="EMBL" id="CP017599">
    <property type="protein sequence ID" value="AOX02760.1"/>
    <property type="molecule type" value="Genomic_DNA"/>
</dbReference>
<evidence type="ECO:0000313" key="2">
    <source>
        <dbReference type="Proteomes" id="UP000177870"/>
    </source>
</evidence>
<organism evidence="1 2">
    <name type="scientific">Moorena producens PAL-8-15-08-1</name>
    <dbReference type="NCBI Taxonomy" id="1458985"/>
    <lineage>
        <taxon>Bacteria</taxon>
        <taxon>Bacillati</taxon>
        <taxon>Cyanobacteriota</taxon>
        <taxon>Cyanophyceae</taxon>
        <taxon>Coleofasciculales</taxon>
        <taxon>Coleofasciculaceae</taxon>
        <taxon>Moorena</taxon>
    </lineage>
</organism>
<accession>A0A1D8TYM3</accession>
<dbReference type="RefSeq" id="WP_070395159.1">
    <property type="nucleotide sequence ID" value="NZ_CP017599.1"/>
</dbReference>
<dbReference type="STRING" id="1458985.BJP34_27930"/>
<dbReference type="Proteomes" id="UP000177870">
    <property type="component" value="Chromosome"/>
</dbReference>
<dbReference type="OrthoDB" id="6830434at2"/>
<name>A0A1D8TYM3_9CYAN</name>
<reference evidence="2" key="1">
    <citation type="submission" date="2016-10" db="EMBL/GenBank/DDBJ databases">
        <title>Comparative genomics uncovers the prolific and rare metabolic potential of the cyanobacterial genus Moorea.</title>
        <authorList>
            <person name="Leao T."/>
            <person name="Castelao G."/>
            <person name="Korobeynikov A."/>
            <person name="Monroe E.A."/>
            <person name="Podell S."/>
            <person name="Glukhov E."/>
            <person name="Allen E."/>
            <person name="Gerwick W.H."/>
            <person name="Gerwick L."/>
        </authorList>
    </citation>
    <scope>NUCLEOTIDE SEQUENCE [LARGE SCALE GENOMIC DNA]</scope>
    <source>
        <strain evidence="2">PAL-8-15-08-1</strain>
    </source>
</reference>
<proteinExistence type="predicted"/>
<dbReference type="KEGG" id="mpro:BJP34_27930"/>
<protein>
    <submittedName>
        <fullName evidence="1">Uncharacterized protein</fullName>
    </submittedName>
</protein>
<gene>
    <name evidence="1" type="ORF">BJP34_27930</name>
</gene>
<dbReference type="AlphaFoldDB" id="A0A1D8TYM3"/>
<sequence>MSDLIPPQGRKTTEQIISEILVNYQEYHDRDNIQHFCKDVIEKRQGIKDKTKTLTDINNALDTIDLIDSYHQSLISAQEQGKSKVNWLESTLEEITDRESVIKRGEIVQEIQEALVLANNQQLASLSGEATGVYTPLKEIEVEAINKPRVMEQQVLDDIQNNSMLSSISMAQQFDMLSDPLNLDYFNNFSFLDVADNYLNQYLGPLDNTFKQLVTLGTVVAKEEGHLGILDEVDIAEIAAMIDMGLTLPQIGYKLGKGEITLIEAVEDLYDRQVAATSTLVSLNTKAVGWLSGTSIGAPVGTVFGPIGTAVGGMLGSFTGKIAGKNIGQTIATGIKKVANFGKKAVTKTVKKAWAGAKSFGRAFTKSKLNPLNW</sequence>